<dbReference type="EMBL" id="SRZK01000288">
    <property type="protein sequence ID" value="TGZ04340.1"/>
    <property type="molecule type" value="Genomic_DNA"/>
</dbReference>
<name>A0ABY2P9S7_9ACTN</name>
<sequence>DGPAGGPGISAGYRAVSQAGGPARAHKARWPAPSPAPPAQAHHGPPGAEHTYAPPQEPPLYTPPVHTEPPLHTTPPSGPPIHSTAESTPSFDTAPIGAAGPAEATPSPYRAAAPAPESHTGIPAPTPVSRSTPPPGPGAGPFSAPPAAGEPWHAPAGDRP</sequence>
<dbReference type="Proteomes" id="UP000306274">
    <property type="component" value="Unassembled WGS sequence"/>
</dbReference>
<organism evidence="2 3">
    <name type="scientific">Streptomyces rhizosphaericola</name>
    <dbReference type="NCBI Taxonomy" id="2564098"/>
    <lineage>
        <taxon>Bacteria</taxon>
        <taxon>Bacillati</taxon>
        <taxon>Actinomycetota</taxon>
        <taxon>Actinomycetes</taxon>
        <taxon>Kitasatosporales</taxon>
        <taxon>Streptomycetaceae</taxon>
        <taxon>Streptomyces</taxon>
    </lineage>
</organism>
<gene>
    <name evidence="2" type="ORF">E5Z02_24125</name>
</gene>
<protein>
    <recommendedName>
        <fullName evidence="4">Serine/threonine protein kinase</fullName>
    </recommendedName>
</protein>
<feature type="compositionally biased region" description="Low complexity" evidence="1">
    <location>
        <begin position="140"/>
        <end position="151"/>
    </location>
</feature>
<feature type="region of interest" description="Disordered" evidence="1">
    <location>
        <begin position="1"/>
        <end position="160"/>
    </location>
</feature>
<proteinExistence type="predicted"/>
<evidence type="ECO:0000313" key="2">
    <source>
        <dbReference type="EMBL" id="TGZ04340.1"/>
    </source>
</evidence>
<evidence type="ECO:0000256" key="1">
    <source>
        <dbReference type="SAM" id="MobiDB-lite"/>
    </source>
</evidence>
<dbReference type="PRINTS" id="PR01217">
    <property type="entry name" value="PRICHEXTENSN"/>
</dbReference>
<accession>A0ABY2P9S7</accession>
<comment type="caution">
    <text evidence="2">The sequence shown here is derived from an EMBL/GenBank/DDBJ whole genome shotgun (WGS) entry which is preliminary data.</text>
</comment>
<reference evidence="2 3" key="1">
    <citation type="submission" date="2019-04" db="EMBL/GenBank/DDBJ databases">
        <title>Streptomyces rhizosphaericola sp. nov., an actinobacterium isolated from the wheat rhizosphere.</title>
        <authorList>
            <person name="Vargas Hoyos H.A."/>
            <person name="Santos S.N."/>
            <person name="Genuario D.B."/>
            <person name="Melo I.S."/>
            <person name="Da Silva L.J."/>
            <person name="Da Silva F.S.P."/>
            <person name="Zucchi T.D."/>
        </authorList>
    </citation>
    <scope>NUCLEOTIDE SEQUENCE [LARGE SCALE GENOMIC DNA]</scope>
    <source>
        <strain evidence="2 3">1AS2c</strain>
    </source>
</reference>
<feature type="non-terminal residue" evidence="2">
    <location>
        <position position="1"/>
    </location>
</feature>
<keyword evidence="3" id="KW-1185">Reference proteome</keyword>
<feature type="compositionally biased region" description="Low complexity" evidence="1">
    <location>
        <begin position="39"/>
        <end position="48"/>
    </location>
</feature>
<evidence type="ECO:0008006" key="4">
    <source>
        <dbReference type="Google" id="ProtNLM"/>
    </source>
</evidence>
<evidence type="ECO:0000313" key="3">
    <source>
        <dbReference type="Proteomes" id="UP000306274"/>
    </source>
</evidence>